<dbReference type="EMBL" id="CP033156">
    <property type="protein sequence ID" value="AYO44970.1"/>
    <property type="molecule type" value="Genomic_DNA"/>
</dbReference>
<feature type="region of interest" description="Disordered" evidence="5">
    <location>
        <begin position="159"/>
        <end position="223"/>
    </location>
</feature>
<comment type="similarity">
    <text evidence="2">Belongs to the RENT3 family.</text>
</comment>
<sequence length="223" mass="24532">MTDSARKAVVRDLPPTLPAEVFWKAVEPWVRTEPETARTAKHTSYVQGKRAEQPGVWDTPSVAYIEFLTPALLLAFATHFHGHIFRDSKGHDFVAFVDVALIQSCARWAPTTYERYKGAVEHAPEYKAFVASLEAPPAKAMPDKPADKADAPVTTPLVEYMRQKQQPSEAPAKNRQEPPKTPKPTKAPKPKKDKAAKAPPKSAPAPRITILTKPPPPPPSSHA</sequence>
<dbReference type="Proteomes" id="UP000269793">
    <property type="component" value="Chromosome IX"/>
</dbReference>
<dbReference type="InterPro" id="IPR012677">
    <property type="entry name" value="Nucleotide-bd_a/b_plait_sf"/>
</dbReference>
<proteinExistence type="inferred from homology"/>
<reference evidence="7 8" key="1">
    <citation type="submission" date="2018-10" db="EMBL/GenBank/DDBJ databases">
        <title>Complete genome sequence of Malassezia restricta CBS 7877.</title>
        <authorList>
            <person name="Morand S.C."/>
            <person name="Bertignac M."/>
            <person name="Iltis A."/>
            <person name="Kolder I."/>
            <person name="Pirovano W."/>
            <person name="Jourdain R."/>
            <person name="Clavaud C."/>
        </authorList>
    </citation>
    <scope>NUCLEOTIDE SEQUENCE [LARGE SCALE GENOMIC DNA]</scope>
    <source>
        <strain evidence="7 8">CBS 7877</strain>
    </source>
</reference>
<dbReference type="InterPro" id="IPR039722">
    <property type="entry name" value="Upf3"/>
</dbReference>
<dbReference type="Gene3D" id="3.30.70.330">
    <property type="match status" value="1"/>
</dbReference>
<dbReference type="PANTHER" id="PTHR13112:SF0">
    <property type="entry name" value="FI21285P1"/>
    <property type="match status" value="1"/>
</dbReference>
<accession>A0A3G2SAQ3</accession>
<dbReference type="Pfam" id="PF03467">
    <property type="entry name" value="Smg4_UPF3"/>
    <property type="match status" value="1"/>
</dbReference>
<dbReference type="GO" id="GO:0003729">
    <property type="term" value="F:mRNA binding"/>
    <property type="evidence" value="ECO:0007669"/>
    <property type="project" value="TreeGrafter"/>
</dbReference>
<evidence type="ECO:0000313" key="8">
    <source>
        <dbReference type="Proteomes" id="UP000269793"/>
    </source>
</evidence>
<feature type="domain" description="UPF3" evidence="6">
    <location>
        <begin position="6"/>
        <end position="166"/>
    </location>
</feature>
<evidence type="ECO:0000256" key="3">
    <source>
        <dbReference type="ARBA" id="ARBA00023161"/>
    </source>
</evidence>
<feature type="compositionally biased region" description="Low complexity" evidence="5">
    <location>
        <begin position="197"/>
        <end position="206"/>
    </location>
</feature>
<keyword evidence="4" id="KW-0539">Nucleus</keyword>
<dbReference type="GO" id="GO:0000184">
    <property type="term" value="P:nuclear-transcribed mRNA catabolic process, nonsense-mediated decay"/>
    <property type="evidence" value="ECO:0007669"/>
    <property type="project" value="UniProtKB-KW"/>
</dbReference>
<evidence type="ECO:0000259" key="6">
    <source>
        <dbReference type="Pfam" id="PF03467"/>
    </source>
</evidence>
<keyword evidence="8" id="KW-1185">Reference proteome</keyword>
<dbReference type="CDD" id="cd12455">
    <property type="entry name" value="RRM_like_Smg4_UPF3"/>
    <property type="match status" value="1"/>
</dbReference>
<dbReference type="GO" id="GO:0005730">
    <property type="term" value="C:nucleolus"/>
    <property type="evidence" value="ECO:0007669"/>
    <property type="project" value="TreeGrafter"/>
</dbReference>
<evidence type="ECO:0000256" key="2">
    <source>
        <dbReference type="ARBA" id="ARBA00005991"/>
    </source>
</evidence>
<protein>
    <submittedName>
        <fullName evidence="7">Regulator of nonsense transcripts 3A</fullName>
    </submittedName>
</protein>
<dbReference type="GO" id="GO:0045727">
    <property type="term" value="P:positive regulation of translation"/>
    <property type="evidence" value="ECO:0007669"/>
    <property type="project" value="TreeGrafter"/>
</dbReference>
<dbReference type="GO" id="GO:0005737">
    <property type="term" value="C:cytoplasm"/>
    <property type="evidence" value="ECO:0007669"/>
    <property type="project" value="TreeGrafter"/>
</dbReference>
<dbReference type="VEuPathDB" id="FungiDB:DNF11_4020"/>
<organism evidence="7 8">
    <name type="scientific">Malassezia restricta (strain ATCC 96810 / NBRC 103918 / CBS 7877)</name>
    <name type="common">Seborrheic dermatitis infection agent</name>
    <dbReference type="NCBI Taxonomy" id="425264"/>
    <lineage>
        <taxon>Eukaryota</taxon>
        <taxon>Fungi</taxon>
        <taxon>Dikarya</taxon>
        <taxon>Basidiomycota</taxon>
        <taxon>Ustilaginomycotina</taxon>
        <taxon>Malasseziomycetes</taxon>
        <taxon>Malasseziales</taxon>
        <taxon>Malasseziaceae</taxon>
        <taxon>Malassezia</taxon>
    </lineage>
</organism>
<name>A0A3G2SAQ3_MALR7</name>
<evidence type="ECO:0000256" key="4">
    <source>
        <dbReference type="ARBA" id="ARBA00023242"/>
    </source>
</evidence>
<dbReference type="STRING" id="425264.A0A3G2SAQ3"/>
<evidence type="ECO:0000256" key="1">
    <source>
        <dbReference type="ARBA" id="ARBA00004123"/>
    </source>
</evidence>
<dbReference type="InterPro" id="IPR035979">
    <property type="entry name" value="RBD_domain_sf"/>
</dbReference>
<comment type="subcellular location">
    <subcellularLocation>
        <location evidence="1">Nucleus</location>
    </subcellularLocation>
</comment>
<gene>
    <name evidence="7" type="primary">UPF3A</name>
    <name evidence="7" type="ORF">DNF11_4020</name>
</gene>
<keyword evidence="3" id="KW-0866">Nonsense-mediated mRNA decay</keyword>
<dbReference type="OrthoDB" id="18087at2759"/>
<dbReference type="PANTHER" id="PTHR13112">
    <property type="entry name" value="UPF3 REGULATOR OF NONSENSE TRANSCRIPTS-LIKE PROTEIN"/>
    <property type="match status" value="1"/>
</dbReference>
<dbReference type="SUPFAM" id="SSF54928">
    <property type="entry name" value="RNA-binding domain, RBD"/>
    <property type="match status" value="1"/>
</dbReference>
<evidence type="ECO:0000313" key="7">
    <source>
        <dbReference type="EMBL" id="AYO44970.1"/>
    </source>
</evidence>
<dbReference type="AlphaFoldDB" id="A0A3G2SAQ3"/>
<evidence type="ECO:0000256" key="5">
    <source>
        <dbReference type="SAM" id="MobiDB-lite"/>
    </source>
</evidence>
<feature type="compositionally biased region" description="Pro residues" evidence="5">
    <location>
        <begin position="213"/>
        <end position="223"/>
    </location>
</feature>
<dbReference type="InterPro" id="IPR005120">
    <property type="entry name" value="UPF3_dom"/>
</dbReference>